<dbReference type="PROSITE" id="PS50887">
    <property type="entry name" value="GGDEF"/>
    <property type="match status" value="1"/>
</dbReference>
<sequence>MAGRQRASCRGRRADAGDGACRGRLPHRRKDAETTRIGAVRAGILLLRSYNAVRFRILRQMPPAPIPDNEQERLTALRSYEILDTSCESAYDNIAKLAAQILGCPMATVSLVDADRQWFKARHGLPVTETPRDHAFCAYTILSDEPLIVPDAMCDPRFVDSPLVTLDPGIRFYAGIPLVNRDGFALGALCVQDCQPRTIDEAQVEVLATLTQAVVATMELRRLMRQVELLAVTDTLTGLANRSAFLNALQKAIAAQRRSGGRLAIAFLDLDGLKHVNDTEGHEAGDRVLREVAAVLVSTLRQEDVVARLGGDEFAMIFVSGDVHDGAAGERLRVAIQRRMRACGKPVTASVGSACFFAAPADAAAALAEVDRLMYQAKAAGKNRMIHRDLAPDVVCEAGAAT</sequence>
<feature type="domain" description="GGDEF" evidence="2">
    <location>
        <begin position="261"/>
        <end position="390"/>
    </location>
</feature>
<evidence type="ECO:0000313" key="4">
    <source>
        <dbReference type="Proteomes" id="UP000239724"/>
    </source>
</evidence>
<dbReference type="Proteomes" id="UP000239724">
    <property type="component" value="Unassembled WGS sequence"/>
</dbReference>
<gene>
    <name evidence="3" type="ORF">CCS01_29795</name>
</gene>
<evidence type="ECO:0000313" key="3">
    <source>
        <dbReference type="EMBL" id="PPQ26550.1"/>
    </source>
</evidence>
<dbReference type="Pfam" id="PF00990">
    <property type="entry name" value="GGDEF"/>
    <property type="match status" value="1"/>
</dbReference>
<dbReference type="Gene3D" id="3.30.70.270">
    <property type="match status" value="1"/>
</dbReference>
<dbReference type="NCBIfam" id="TIGR00254">
    <property type="entry name" value="GGDEF"/>
    <property type="match status" value="1"/>
</dbReference>
<dbReference type="InterPro" id="IPR029787">
    <property type="entry name" value="Nucleotide_cyclase"/>
</dbReference>
<proteinExistence type="predicted"/>
<accession>A0A2S6MW07</accession>
<organism evidence="3 4">
    <name type="scientific">Rhodopila globiformis</name>
    <name type="common">Rhodopseudomonas globiformis</name>
    <dbReference type="NCBI Taxonomy" id="1071"/>
    <lineage>
        <taxon>Bacteria</taxon>
        <taxon>Pseudomonadati</taxon>
        <taxon>Pseudomonadota</taxon>
        <taxon>Alphaproteobacteria</taxon>
        <taxon>Acetobacterales</taxon>
        <taxon>Acetobacteraceae</taxon>
        <taxon>Rhodopila</taxon>
    </lineage>
</organism>
<dbReference type="PANTHER" id="PTHR43102:SF2">
    <property type="entry name" value="GAF DOMAIN-CONTAINING PROTEIN"/>
    <property type="match status" value="1"/>
</dbReference>
<comment type="caution">
    <text evidence="3">The sequence shown here is derived from an EMBL/GenBank/DDBJ whole genome shotgun (WGS) entry which is preliminary data.</text>
</comment>
<dbReference type="InterPro" id="IPR043128">
    <property type="entry name" value="Rev_trsase/Diguanyl_cyclase"/>
</dbReference>
<name>A0A2S6MW07_RHOGL</name>
<feature type="region of interest" description="Disordered" evidence="1">
    <location>
        <begin position="1"/>
        <end position="27"/>
    </location>
</feature>
<protein>
    <recommendedName>
        <fullName evidence="2">GGDEF domain-containing protein</fullName>
    </recommendedName>
</protein>
<dbReference type="Pfam" id="PF01590">
    <property type="entry name" value="GAF"/>
    <property type="match status" value="1"/>
</dbReference>
<evidence type="ECO:0000256" key="1">
    <source>
        <dbReference type="SAM" id="MobiDB-lite"/>
    </source>
</evidence>
<dbReference type="SMART" id="SM00267">
    <property type="entry name" value="GGDEF"/>
    <property type="match status" value="1"/>
</dbReference>
<evidence type="ECO:0000259" key="2">
    <source>
        <dbReference type="PROSITE" id="PS50887"/>
    </source>
</evidence>
<dbReference type="InterPro" id="IPR029016">
    <property type="entry name" value="GAF-like_dom_sf"/>
</dbReference>
<dbReference type="SMART" id="SM00065">
    <property type="entry name" value="GAF"/>
    <property type="match status" value="1"/>
</dbReference>
<dbReference type="FunFam" id="3.30.70.270:FF:000001">
    <property type="entry name" value="Diguanylate cyclase domain protein"/>
    <property type="match status" value="1"/>
</dbReference>
<dbReference type="PANTHER" id="PTHR43102">
    <property type="entry name" value="SLR1143 PROTEIN"/>
    <property type="match status" value="1"/>
</dbReference>
<dbReference type="SUPFAM" id="SSF55073">
    <property type="entry name" value="Nucleotide cyclase"/>
    <property type="match status" value="1"/>
</dbReference>
<dbReference type="InterPro" id="IPR003018">
    <property type="entry name" value="GAF"/>
</dbReference>
<dbReference type="AlphaFoldDB" id="A0A2S6MW07"/>
<dbReference type="InterPro" id="IPR000160">
    <property type="entry name" value="GGDEF_dom"/>
</dbReference>
<reference evidence="3 4" key="1">
    <citation type="journal article" date="2018" name="Arch. Microbiol.">
        <title>New insights into the metabolic potential of the phototrophic purple bacterium Rhodopila globiformis DSM 161(T) from its draft genome sequence and evidence for a vanadium-dependent nitrogenase.</title>
        <authorList>
            <person name="Imhoff J.F."/>
            <person name="Rahn T."/>
            <person name="Kunzel S."/>
            <person name="Neulinger S.C."/>
        </authorList>
    </citation>
    <scope>NUCLEOTIDE SEQUENCE [LARGE SCALE GENOMIC DNA]</scope>
    <source>
        <strain evidence="3 4">DSM 161</strain>
    </source>
</reference>
<keyword evidence="4" id="KW-1185">Reference proteome</keyword>
<dbReference type="EMBL" id="NHRY01000269">
    <property type="protein sequence ID" value="PPQ26550.1"/>
    <property type="molecule type" value="Genomic_DNA"/>
</dbReference>
<dbReference type="CDD" id="cd01949">
    <property type="entry name" value="GGDEF"/>
    <property type="match status" value="1"/>
</dbReference>
<dbReference type="GO" id="GO:0003824">
    <property type="term" value="F:catalytic activity"/>
    <property type="evidence" value="ECO:0007669"/>
    <property type="project" value="UniProtKB-ARBA"/>
</dbReference>
<dbReference type="SUPFAM" id="SSF55781">
    <property type="entry name" value="GAF domain-like"/>
    <property type="match status" value="1"/>
</dbReference>
<dbReference type="Gene3D" id="3.30.450.40">
    <property type="match status" value="1"/>
</dbReference>